<accession>A0AAE3XQT6</accession>
<keyword evidence="8" id="KW-0732">Signal</keyword>
<feature type="chain" id="PRO_5042157045" evidence="8">
    <location>
        <begin position="25"/>
        <end position="997"/>
    </location>
</feature>
<evidence type="ECO:0000313" key="10">
    <source>
        <dbReference type="EMBL" id="MDR6240907.1"/>
    </source>
</evidence>
<evidence type="ECO:0000256" key="4">
    <source>
        <dbReference type="ARBA" id="ARBA00022692"/>
    </source>
</evidence>
<keyword evidence="3 7" id="KW-1134">Transmembrane beta strand</keyword>
<comment type="caution">
    <text evidence="10">The sequence shown here is derived from an EMBL/GenBank/DDBJ whole genome shotgun (WGS) entry which is preliminary data.</text>
</comment>
<dbReference type="InterPro" id="IPR008969">
    <property type="entry name" value="CarboxyPept-like_regulatory"/>
</dbReference>
<comment type="subcellular location">
    <subcellularLocation>
        <location evidence="1 7">Cell outer membrane</location>
        <topology evidence="1 7">Multi-pass membrane protein</topology>
    </subcellularLocation>
</comment>
<dbReference type="InterPro" id="IPR037066">
    <property type="entry name" value="Plug_dom_sf"/>
</dbReference>
<dbReference type="PROSITE" id="PS52016">
    <property type="entry name" value="TONB_DEPENDENT_REC_3"/>
    <property type="match status" value="1"/>
</dbReference>
<evidence type="ECO:0000256" key="7">
    <source>
        <dbReference type="PROSITE-ProRule" id="PRU01360"/>
    </source>
</evidence>
<dbReference type="Gene3D" id="2.60.40.1120">
    <property type="entry name" value="Carboxypeptidase-like, regulatory domain"/>
    <property type="match status" value="1"/>
</dbReference>
<dbReference type="Gene3D" id="2.170.130.10">
    <property type="entry name" value="TonB-dependent receptor, plug domain"/>
    <property type="match status" value="1"/>
</dbReference>
<sequence length="997" mass="110724">MRFFLQIIWVVTVFAIAFTSHASAQSRVITGQVIDANSNEPLPGVNVILKGTTVGTVTDIEGNYSLSLDVAEGTLVFSFIGLTTQEVKFVNETVIDVSLESQSQQLDEIVVTGYSEKSKEKLISTVAVVGADALENKPQVAVTDMLQGRAAGVLSTTGSGQPGAQPDIVIRGAGSISGNNSPLYVIDGIIVSNDNISSLTDTKQSPLASLNPNDIASVSILKDASATALYGARGANGVVVITTKTGAAGKTKFNFTARVGNTRRNKNRFEMMNNRQLWEYERKVYEVNGYNPDDFRPPSYLTDHANTDWLDLAYRLGQQQSYELSANGGSENTRFFTSLGFFDQQGILIGSDFERYTARLNLNHDVNKIFSFDFNNSLTLIDQREASNGNGFTSPLLGGWLNRPFDPAFTDGEPTNPGPDWQSLSNSNFVREIGLTYYKNRSIRTLTNLNMKANILKNLSFRSNNALDYYLLRQKAFWGPESYDGRRTNGYIYEADNYNITITSSNLFTYAFNANEKHFFDVIAGMEVQHNSMEAISAEGAGFASQSLETLNSAAKPLGVGGTISRYFFLSFLSQVNYEYLDKYFVSGSFRYDGSSKFSEDKRYAPFWSIGASWLMSNEPFLKDIEFIDNLKIRASYGTAGNANIENYKALGLWSGEANYLSIPGLVPFQLAIEDLTWEKNRNFNVGFDIGVWYRFTLNFDYYIKTSEAMLLERPIPSTTGFVNFLTNAGSVRNTGIEINLSGNILQGDFSWTTDFNFGYNKNKVLELPNGEGFESPTTSLQRIEEGEDVRAFFMRKWAGVDPENGEPLWYLEDGTTTNDYNAAPRMFVGAASPKFIGGWNNTLNYKGVGLNFFFNYTFGNDVYNQTASFYDASGARLGAVNQVTDAVNFWTPETPDAPRPKPFVGNSGNPNSYRTSSRYLEKGWFIRLRNVNLSYSLPSQWIDPIGVTSVRVYVEGANLVTFTDYNGIDPEVDATGTEFFRYPVGKSYSIGVNVQF</sequence>
<evidence type="ECO:0000256" key="8">
    <source>
        <dbReference type="SAM" id="SignalP"/>
    </source>
</evidence>
<feature type="domain" description="TonB-dependent receptor plug" evidence="9">
    <location>
        <begin position="119"/>
        <end position="238"/>
    </location>
</feature>
<protein>
    <submittedName>
        <fullName evidence="10">TonB-linked SusC/RagA family outer membrane protein</fullName>
    </submittedName>
</protein>
<evidence type="ECO:0000259" key="9">
    <source>
        <dbReference type="Pfam" id="PF07715"/>
    </source>
</evidence>
<gene>
    <name evidence="10" type="ORF">HNQ88_003983</name>
</gene>
<dbReference type="InterPro" id="IPR039426">
    <property type="entry name" value="TonB-dep_rcpt-like"/>
</dbReference>
<keyword evidence="6 7" id="KW-0998">Cell outer membrane</keyword>
<keyword evidence="2 7" id="KW-0813">Transport</keyword>
<reference evidence="10" key="1">
    <citation type="submission" date="2023-07" db="EMBL/GenBank/DDBJ databases">
        <title>Genomic Encyclopedia of Type Strains, Phase IV (KMG-IV): sequencing the most valuable type-strain genomes for metagenomic binning, comparative biology and taxonomic classification.</title>
        <authorList>
            <person name="Goeker M."/>
        </authorList>
    </citation>
    <scope>NUCLEOTIDE SEQUENCE</scope>
    <source>
        <strain evidence="10">DSM 26174</strain>
    </source>
</reference>
<evidence type="ECO:0000256" key="2">
    <source>
        <dbReference type="ARBA" id="ARBA00022448"/>
    </source>
</evidence>
<organism evidence="10 11">
    <name type="scientific">Aureibacter tunicatorum</name>
    <dbReference type="NCBI Taxonomy" id="866807"/>
    <lineage>
        <taxon>Bacteria</taxon>
        <taxon>Pseudomonadati</taxon>
        <taxon>Bacteroidota</taxon>
        <taxon>Cytophagia</taxon>
        <taxon>Cytophagales</taxon>
        <taxon>Persicobacteraceae</taxon>
        <taxon>Aureibacter</taxon>
    </lineage>
</organism>
<dbReference type="InterPro" id="IPR023996">
    <property type="entry name" value="TonB-dep_OMP_SusC/RagA"/>
</dbReference>
<dbReference type="NCBIfam" id="TIGR04057">
    <property type="entry name" value="SusC_RagA_signa"/>
    <property type="match status" value="1"/>
</dbReference>
<dbReference type="InterPro" id="IPR012910">
    <property type="entry name" value="Plug_dom"/>
</dbReference>
<evidence type="ECO:0000256" key="1">
    <source>
        <dbReference type="ARBA" id="ARBA00004571"/>
    </source>
</evidence>
<evidence type="ECO:0000256" key="5">
    <source>
        <dbReference type="ARBA" id="ARBA00023136"/>
    </source>
</evidence>
<dbReference type="NCBIfam" id="TIGR04056">
    <property type="entry name" value="OMP_RagA_SusC"/>
    <property type="match status" value="1"/>
</dbReference>
<dbReference type="SUPFAM" id="SSF56935">
    <property type="entry name" value="Porins"/>
    <property type="match status" value="1"/>
</dbReference>
<dbReference type="RefSeq" id="WP_309941273.1">
    <property type="nucleotide sequence ID" value="NZ_AP025305.1"/>
</dbReference>
<dbReference type="EMBL" id="JAVDQD010000006">
    <property type="protein sequence ID" value="MDR6240907.1"/>
    <property type="molecule type" value="Genomic_DNA"/>
</dbReference>
<dbReference type="Gene3D" id="2.40.170.20">
    <property type="entry name" value="TonB-dependent receptor, beta-barrel domain"/>
    <property type="match status" value="1"/>
</dbReference>
<dbReference type="Pfam" id="PF13715">
    <property type="entry name" value="CarbopepD_reg_2"/>
    <property type="match status" value="1"/>
</dbReference>
<dbReference type="SUPFAM" id="SSF49464">
    <property type="entry name" value="Carboxypeptidase regulatory domain-like"/>
    <property type="match status" value="1"/>
</dbReference>
<dbReference type="AlphaFoldDB" id="A0AAE3XQT6"/>
<keyword evidence="4 7" id="KW-0812">Transmembrane</keyword>
<dbReference type="Pfam" id="PF07715">
    <property type="entry name" value="Plug"/>
    <property type="match status" value="1"/>
</dbReference>
<proteinExistence type="inferred from homology"/>
<evidence type="ECO:0000256" key="6">
    <source>
        <dbReference type="ARBA" id="ARBA00023237"/>
    </source>
</evidence>
<dbReference type="Proteomes" id="UP001185092">
    <property type="component" value="Unassembled WGS sequence"/>
</dbReference>
<evidence type="ECO:0000313" key="11">
    <source>
        <dbReference type="Proteomes" id="UP001185092"/>
    </source>
</evidence>
<dbReference type="GO" id="GO:0009279">
    <property type="term" value="C:cell outer membrane"/>
    <property type="evidence" value="ECO:0007669"/>
    <property type="project" value="UniProtKB-SubCell"/>
</dbReference>
<name>A0AAE3XQT6_9BACT</name>
<feature type="signal peptide" evidence="8">
    <location>
        <begin position="1"/>
        <end position="24"/>
    </location>
</feature>
<keyword evidence="5 7" id="KW-0472">Membrane</keyword>
<evidence type="ECO:0000256" key="3">
    <source>
        <dbReference type="ARBA" id="ARBA00022452"/>
    </source>
</evidence>
<dbReference type="InterPro" id="IPR036942">
    <property type="entry name" value="Beta-barrel_TonB_sf"/>
</dbReference>
<keyword evidence="11" id="KW-1185">Reference proteome</keyword>
<comment type="similarity">
    <text evidence="7">Belongs to the TonB-dependent receptor family.</text>
</comment>
<dbReference type="InterPro" id="IPR023997">
    <property type="entry name" value="TonB-dep_OMP_SusC/RagA_CS"/>
</dbReference>